<dbReference type="EMBL" id="VSSQ01062650">
    <property type="protein sequence ID" value="MPN15793.1"/>
    <property type="molecule type" value="Genomic_DNA"/>
</dbReference>
<evidence type="ECO:0000313" key="1">
    <source>
        <dbReference type="EMBL" id="MPN15793.1"/>
    </source>
</evidence>
<sequence length="175" mass="18808">MHDIAVIAGNPQLVTLGMANDVFFSQPILFTEVGAQFGRLLIYGVEVCRVRQAVLTDFKGNVRVVAGATAVPAAHIPRQGLVSRDGTVSQLTDKTVNADLPSVRRVLVPVVVVLVFAEQSVVGADVAFEVGVIRPSGMHHDALWRDGAARLVAGVVRENKFMQVHLFVLLFTAVV</sequence>
<dbReference type="AlphaFoldDB" id="A0A645FUT5"/>
<organism evidence="1">
    <name type="scientific">bioreactor metagenome</name>
    <dbReference type="NCBI Taxonomy" id="1076179"/>
    <lineage>
        <taxon>unclassified sequences</taxon>
        <taxon>metagenomes</taxon>
        <taxon>ecological metagenomes</taxon>
    </lineage>
</organism>
<protein>
    <submittedName>
        <fullName evidence="1">Uncharacterized protein</fullName>
    </submittedName>
</protein>
<reference evidence="1" key="1">
    <citation type="submission" date="2019-08" db="EMBL/GenBank/DDBJ databases">
        <authorList>
            <person name="Kucharzyk K."/>
            <person name="Murdoch R.W."/>
            <person name="Higgins S."/>
            <person name="Loffler F."/>
        </authorList>
    </citation>
    <scope>NUCLEOTIDE SEQUENCE</scope>
</reference>
<proteinExistence type="predicted"/>
<accession>A0A645FUT5</accession>
<name>A0A645FUT5_9ZZZZ</name>
<comment type="caution">
    <text evidence="1">The sequence shown here is derived from an EMBL/GenBank/DDBJ whole genome shotgun (WGS) entry which is preliminary data.</text>
</comment>
<gene>
    <name evidence="1" type="ORF">SDC9_163129</name>
</gene>